<name>Q4T5L3_TETNG</name>
<sequence>PPERSMAAKEDLYSRILPRRLRHQRPGSARGASSLDVLLSMGFPRARA</sequence>
<dbReference type="EMBL" id="CAAE01009206">
    <property type="protein sequence ID" value="CAF91819.1"/>
    <property type="molecule type" value="Genomic_DNA"/>
</dbReference>
<dbReference type="AlphaFoldDB" id="Q4T5L3"/>
<organism evidence="1">
    <name type="scientific">Tetraodon nigroviridis</name>
    <name type="common">Spotted green pufferfish</name>
    <name type="synonym">Chelonodon nigroviridis</name>
    <dbReference type="NCBI Taxonomy" id="99883"/>
    <lineage>
        <taxon>Eukaryota</taxon>
        <taxon>Metazoa</taxon>
        <taxon>Chordata</taxon>
        <taxon>Craniata</taxon>
        <taxon>Vertebrata</taxon>
        <taxon>Euteleostomi</taxon>
        <taxon>Actinopterygii</taxon>
        <taxon>Neopterygii</taxon>
        <taxon>Teleostei</taxon>
        <taxon>Neoteleostei</taxon>
        <taxon>Acanthomorphata</taxon>
        <taxon>Eupercaria</taxon>
        <taxon>Tetraodontiformes</taxon>
        <taxon>Tetradontoidea</taxon>
        <taxon>Tetraodontidae</taxon>
        <taxon>Tetraodon</taxon>
    </lineage>
</organism>
<reference evidence="1" key="2">
    <citation type="submission" date="2004-02" db="EMBL/GenBank/DDBJ databases">
        <authorList>
            <consortium name="Genoscope"/>
            <consortium name="Whitehead Institute Centre for Genome Research"/>
        </authorList>
    </citation>
    <scope>NUCLEOTIDE SEQUENCE</scope>
</reference>
<dbReference type="OrthoDB" id="9949549at2759"/>
<feature type="non-terminal residue" evidence="1">
    <location>
        <position position="1"/>
    </location>
</feature>
<evidence type="ECO:0000313" key="1">
    <source>
        <dbReference type="EMBL" id="CAF91819.1"/>
    </source>
</evidence>
<dbReference type="KEGG" id="tng:GSTEN00006747G001"/>
<feature type="non-terminal residue" evidence="1">
    <location>
        <position position="48"/>
    </location>
</feature>
<protein>
    <submittedName>
        <fullName evidence="1">(spotted green pufferfish) hypothetical protein</fullName>
    </submittedName>
</protein>
<gene>
    <name evidence="1" type="ORF">GSTENG00006747001</name>
</gene>
<reference evidence="1" key="1">
    <citation type="journal article" date="2004" name="Nature">
        <title>Genome duplication in the teleost fish Tetraodon nigroviridis reveals the early vertebrate proto-karyotype.</title>
        <authorList>
            <person name="Jaillon O."/>
            <person name="Aury J.-M."/>
            <person name="Brunet F."/>
            <person name="Petit J.-L."/>
            <person name="Stange-Thomann N."/>
            <person name="Mauceli E."/>
            <person name="Bouneau L."/>
            <person name="Fischer C."/>
            <person name="Ozouf-Costaz C."/>
            <person name="Bernot A."/>
            <person name="Nicaud S."/>
            <person name="Jaffe D."/>
            <person name="Fisher S."/>
            <person name="Lutfalla G."/>
            <person name="Dossat C."/>
            <person name="Segurens B."/>
            <person name="Dasilva C."/>
            <person name="Salanoubat M."/>
            <person name="Levy M."/>
            <person name="Boudet N."/>
            <person name="Castellano S."/>
            <person name="Anthouard V."/>
            <person name="Jubin C."/>
            <person name="Castelli V."/>
            <person name="Katinka M."/>
            <person name="Vacherie B."/>
            <person name="Biemont C."/>
            <person name="Skalli Z."/>
            <person name="Cattolico L."/>
            <person name="Poulain J."/>
            <person name="De Berardinis V."/>
            <person name="Cruaud C."/>
            <person name="Duprat S."/>
            <person name="Brottier P."/>
            <person name="Coutanceau J.-P."/>
            <person name="Gouzy J."/>
            <person name="Parra G."/>
            <person name="Lardier G."/>
            <person name="Chapple C."/>
            <person name="McKernan K.J."/>
            <person name="McEwan P."/>
            <person name="Bosak S."/>
            <person name="Kellis M."/>
            <person name="Volff J.-N."/>
            <person name="Guigo R."/>
            <person name="Zody M.C."/>
            <person name="Mesirov J."/>
            <person name="Lindblad-Toh K."/>
            <person name="Birren B."/>
            <person name="Nusbaum C."/>
            <person name="Kahn D."/>
            <person name="Robinson-Rechavi M."/>
            <person name="Laudet V."/>
            <person name="Schachter V."/>
            <person name="Quetier F."/>
            <person name="Saurin W."/>
            <person name="Scarpelli C."/>
            <person name="Wincker P."/>
            <person name="Lander E.S."/>
            <person name="Weissenbach J."/>
            <person name="Roest Crollius H."/>
        </authorList>
    </citation>
    <scope>NUCLEOTIDE SEQUENCE [LARGE SCALE GENOMIC DNA]</scope>
</reference>
<comment type="caution">
    <text evidence="1">The sequence shown here is derived from an EMBL/GenBank/DDBJ whole genome shotgun (WGS) entry which is preliminary data.</text>
</comment>
<proteinExistence type="predicted"/>
<accession>Q4T5L3</accession>